<evidence type="ECO:0000313" key="3">
    <source>
        <dbReference type="Proteomes" id="UP000694395"/>
    </source>
</evidence>
<accession>A0A8C7LPD7</accession>
<feature type="region of interest" description="Disordered" evidence="1">
    <location>
        <begin position="344"/>
        <end position="370"/>
    </location>
</feature>
<dbReference type="GeneID" id="110487594"/>
<name>A0A8C7LPD7_ONCMY</name>
<evidence type="ECO:0000313" key="2">
    <source>
        <dbReference type="Ensembl" id="ENSOMYP00000002131.1"/>
    </source>
</evidence>
<dbReference type="AlphaFoldDB" id="A0A8C7LPD7"/>
<dbReference type="Proteomes" id="UP000694395">
    <property type="component" value="Chromosome 2"/>
</dbReference>
<dbReference type="RefSeq" id="XP_036802157.1">
    <property type="nucleotide sequence ID" value="XM_036946262.1"/>
</dbReference>
<evidence type="ECO:0000256" key="1">
    <source>
        <dbReference type="SAM" id="MobiDB-lite"/>
    </source>
</evidence>
<reference evidence="2" key="3">
    <citation type="submission" date="2025-09" db="UniProtKB">
        <authorList>
            <consortium name="Ensembl"/>
        </authorList>
    </citation>
    <scope>IDENTIFICATION</scope>
</reference>
<organism evidence="2 3">
    <name type="scientific">Oncorhynchus mykiss</name>
    <name type="common">Rainbow trout</name>
    <name type="synonym">Salmo gairdneri</name>
    <dbReference type="NCBI Taxonomy" id="8022"/>
    <lineage>
        <taxon>Eukaryota</taxon>
        <taxon>Metazoa</taxon>
        <taxon>Chordata</taxon>
        <taxon>Craniata</taxon>
        <taxon>Vertebrata</taxon>
        <taxon>Euteleostomi</taxon>
        <taxon>Actinopterygii</taxon>
        <taxon>Neopterygii</taxon>
        <taxon>Teleostei</taxon>
        <taxon>Protacanthopterygii</taxon>
        <taxon>Salmoniformes</taxon>
        <taxon>Salmonidae</taxon>
        <taxon>Salmoninae</taxon>
        <taxon>Oncorhynchus</taxon>
    </lineage>
</organism>
<sequence>MNSCLHNEENARAVENAIRTAVNTVMDVIYNMNSTKILEYERKVAERDKENETLKYKLKKAEDELTTFRVGLSFELSALSPERDFGKPMCNENEVASENDWRMDFPSLNAGTPGLSAERARGQSPSAIPVTSPVIKEEPADTGSFYIKWEMSEESIAEQQEGLGPMHVLGKESDGTSSVAGSQSPGDRRSEQSEETLTEHVKRRLSSAETQRQYRERIRADPEKLRAYKERAKCREEEEEDDDEDWISNFHVPWQQTPESLRRAIAEGRRVEAADRRLMVRITVDAMRVHCLNPNKKVCAEIAKAIVADYPESFADLSKEGELLSRRYSSLLTQIKTRVEHVNRNTENRIRRPKTSKKGEHSNRQAKTARTKVDSYGCINWHPQDLPEGETPESLENKRQIMATIFNSAGPRGVDRGDVDEFMRLTYINQRHMINAWPAPSIGDVKEQWPFLFTKRWLCAHFHMLTGVEIDSCLSGALLSKGKTIVNFFRSQKPNWRRGTQSLLNDIEGDLSGNNKDLTACAAILLVLSHFREKEDSLFLLADVNDTQMDVEAQLHLPATPRLIMLGSSLLASSKWMVSLEGRVVCVLENQSDFAAALSVFFGCFYVFNTEYQEAASATLELIQRFLVGINPNEGTKCSSYLDSEAGVSRRTGRVVQRKTDAVATFLKDLTEFEW</sequence>
<dbReference type="PANTHER" id="PTHR31025">
    <property type="entry name" value="SI:CH211-196P9.1-RELATED"/>
    <property type="match status" value="1"/>
</dbReference>
<feature type="compositionally biased region" description="Basic and acidic residues" evidence="1">
    <location>
        <begin position="186"/>
        <end position="200"/>
    </location>
</feature>
<dbReference type="PANTHER" id="PTHR31025:SF30">
    <property type="entry name" value="SI:DKEY-15H8.17"/>
    <property type="match status" value="1"/>
</dbReference>
<protein>
    <submittedName>
        <fullName evidence="2">Uncharacterized protein</fullName>
    </submittedName>
</protein>
<dbReference type="Ensembl" id="ENSOMYT00000002374.2">
    <property type="protein sequence ID" value="ENSOMYP00000002131.1"/>
    <property type="gene ID" value="ENSOMYG00000001121.2"/>
</dbReference>
<reference evidence="2" key="1">
    <citation type="submission" date="2020-07" db="EMBL/GenBank/DDBJ databases">
        <title>A long reads based de novo assembly of the rainbow trout Arlee double haploid line genome.</title>
        <authorList>
            <person name="Gao G."/>
            <person name="Palti Y."/>
        </authorList>
    </citation>
    <scope>NUCLEOTIDE SEQUENCE [LARGE SCALE GENOMIC DNA]</scope>
</reference>
<proteinExistence type="predicted"/>
<feature type="region of interest" description="Disordered" evidence="1">
    <location>
        <begin position="166"/>
        <end position="217"/>
    </location>
</feature>
<reference evidence="2" key="2">
    <citation type="submission" date="2025-08" db="UniProtKB">
        <authorList>
            <consortium name="Ensembl"/>
        </authorList>
    </citation>
    <scope>IDENTIFICATION</scope>
</reference>
<dbReference type="GeneTree" id="ENSGT00940000163828"/>
<keyword evidence="3" id="KW-1185">Reference proteome</keyword>
<gene>
    <name evidence="2" type="primary">LOC110487594</name>
</gene>
<feature type="compositionally biased region" description="Polar residues" evidence="1">
    <location>
        <begin position="175"/>
        <end position="185"/>
    </location>
</feature>